<evidence type="ECO:0000313" key="3">
    <source>
        <dbReference type="Proteomes" id="UP000231092"/>
    </source>
</evidence>
<sequence>MSRKKINDLAITIISFLFFGFGISLQLKAAIGQSVLNALAVTLSYTIQLKVGTILNGINTLFFLSYLLLKRTRLNYKDGIQIIATIANGYIINLFLYHLLSVFIVESYFYRVILYLIGIIIASISLGAVLAIGIVKFPLESMCLIISEAYKKKFTAVRMSFDVIFLIITLCLTLFSHTPLQIREGTVISILLLAPLLGICLDFFKKHLTMEEKIHVSDLFT</sequence>
<dbReference type="PANTHER" id="PTHR40078:SF1">
    <property type="entry name" value="INTEGRAL MEMBRANE PROTEIN"/>
    <property type="match status" value="1"/>
</dbReference>
<feature type="transmembrane region" description="Helical" evidence="1">
    <location>
        <begin position="9"/>
        <end position="27"/>
    </location>
</feature>
<reference evidence="2 3" key="1">
    <citation type="submission" date="2017-11" db="EMBL/GenBank/DDBJ databases">
        <title>Understudied soil microbes with underappreciated capabilities: Untangling the Clostridium saccharolyticum group.</title>
        <authorList>
            <person name="Leschine S."/>
        </authorList>
    </citation>
    <scope>NUCLEOTIDE SEQUENCE [LARGE SCALE GENOMIC DNA]</scope>
    <source>
        <strain evidence="2 3">18A</strain>
    </source>
</reference>
<keyword evidence="1" id="KW-1133">Transmembrane helix</keyword>
<dbReference type="PANTHER" id="PTHR40078">
    <property type="entry name" value="INTEGRAL MEMBRANE PROTEIN-RELATED"/>
    <property type="match status" value="1"/>
</dbReference>
<protein>
    <submittedName>
        <fullName evidence="2">Putative membrane protein YczE</fullName>
    </submittedName>
</protein>
<gene>
    <name evidence="2" type="ORF">H171_4661</name>
</gene>
<dbReference type="EMBL" id="PGET01000001">
    <property type="protein sequence ID" value="PJJ31023.1"/>
    <property type="molecule type" value="Genomic_DNA"/>
</dbReference>
<dbReference type="RefSeq" id="WP_100307200.1">
    <property type="nucleotide sequence ID" value="NZ_PGET01000001.1"/>
</dbReference>
<feature type="transmembrane region" description="Helical" evidence="1">
    <location>
        <begin position="156"/>
        <end position="175"/>
    </location>
</feature>
<dbReference type="Pfam" id="PF19700">
    <property type="entry name" value="DUF6198"/>
    <property type="match status" value="1"/>
</dbReference>
<proteinExistence type="predicted"/>
<dbReference type="OrthoDB" id="2040705at2"/>
<evidence type="ECO:0000313" key="2">
    <source>
        <dbReference type="EMBL" id="PJJ31023.1"/>
    </source>
</evidence>
<feature type="transmembrane region" description="Helical" evidence="1">
    <location>
        <begin position="187"/>
        <end position="204"/>
    </location>
</feature>
<feature type="transmembrane region" description="Helical" evidence="1">
    <location>
        <begin position="112"/>
        <end position="135"/>
    </location>
</feature>
<accession>A0A2M8ZC60</accession>
<organism evidence="2 3">
    <name type="scientific">[Clostridium] celerecrescens 18A</name>
    <dbReference type="NCBI Taxonomy" id="1286362"/>
    <lineage>
        <taxon>Bacteria</taxon>
        <taxon>Bacillati</taxon>
        <taxon>Bacillota</taxon>
        <taxon>Clostridia</taxon>
        <taxon>Lachnospirales</taxon>
        <taxon>Lachnospiraceae</taxon>
        <taxon>Lacrimispora</taxon>
    </lineage>
</organism>
<name>A0A2M8ZC60_9FIRM</name>
<comment type="caution">
    <text evidence="2">The sequence shown here is derived from an EMBL/GenBank/DDBJ whole genome shotgun (WGS) entry which is preliminary data.</text>
</comment>
<keyword evidence="1" id="KW-0472">Membrane</keyword>
<evidence type="ECO:0000256" key="1">
    <source>
        <dbReference type="SAM" id="Phobius"/>
    </source>
</evidence>
<dbReference type="InterPro" id="IPR038750">
    <property type="entry name" value="YczE/YyaS-like"/>
</dbReference>
<feature type="transmembrane region" description="Helical" evidence="1">
    <location>
        <begin position="47"/>
        <end position="68"/>
    </location>
</feature>
<keyword evidence="1" id="KW-0812">Transmembrane</keyword>
<dbReference type="Proteomes" id="UP000231092">
    <property type="component" value="Unassembled WGS sequence"/>
</dbReference>
<feature type="transmembrane region" description="Helical" evidence="1">
    <location>
        <begin position="80"/>
        <end position="100"/>
    </location>
</feature>
<dbReference type="AlphaFoldDB" id="A0A2M8ZC60"/>